<dbReference type="EMBL" id="CP000922">
    <property type="protein sequence ID" value="ACJ34904.1"/>
    <property type="molecule type" value="Genomic_DNA"/>
</dbReference>
<dbReference type="eggNOG" id="COG0265">
    <property type="taxonomic scope" value="Bacteria"/>
</dbReference>
<evidence type="ECO:0000256" key="1">
    <source>
        <dbReference type="SAM" id="Phobius"/>
    </source>
</evidence>
<feature type="transmembrane region" description="Helical" evidence="1">
    <location>
        <begin position="79"/>
        <end position="97"/>
    </location>
</feature>
<dbReference type="AlphaFoldDB" id="B7GL59"/>
<accession>B7GL59</accession>
<dbReference type="InterPro" id="IPR036034">
    <property type="entry name" value="PDZ_sf"/>
</dbReference>
<evidence type="ECO:0000313" key="4">
    <source>
        <dbReference type="Proteomes" id="UP000000742"/>
    </source>
</evidence>
<feature type="transmembrane region" description="Helical" evidence="1">
    <location>
        <begin position="103"/>
        <end position="136"/>
    </location>
</feature>
<feature type="domain" description="PDZ" evidence="2">
    <location>
        <begin position="322"/>
        <end position="378"/>
    </location>
</feature>
<proteinExistence type="predicted"/>
<dbReference type="Gene3D" id="2.30.42.10">
    <property type="match status" value="1"/>
</dbReference>
<keyword evidence="1" id="KW-1133">Transmembrane helix</keyword>
<dbReference type="Pfam" id="PF17820">
    <property type="entry name" value="PDZ_6"/>
    <property type="match status" value="1"/>
</dbReference>
<organism evidence="3 4">
    <name type="scientific">Anoxybacillus flavithermus (strain DSM 21510 / WK1)</name>
    <dbReference type="NCBI Taxonomy" id="491915"/>
    <lineage>
        <taxon>Bacteria</taxon>
        <taxon>Bacillati</taxon>
        <taxon>Bacillota</taxon>
        <taxon>Bacilli</taxon>
        <taxon>Bacillales</taxon>
        <taxon>Anoxybacillaceae</taxon>
        <taxon>Anoxybacillus</taxon>
    </lineage>
</organism>
<keyword evidence="1" id="KW-0812">Transmembrane</keyword>
<feature type="transmembrane region" description="Helical" evidence="1">
    <location>
        <begin position="157"/>
        <end position="176"/>
    </location>
</feature>
<dbReference type="Proteomes" id="UP000000742">
    <property type="component" value="Chromosome"/>
</dbReference>
<dbReference type="PROSITE" id="PS50106">
    <property type="entry name" value="PDZ"/>
    <property type="match status" value="1"/>
</dbReference>
<dbReference type="SMART" id="SM00228">
    <property type="entry name" value="PDZ"/>
    <property type="match status" value="1"/>
</dbReference>
<dbReference type="KEGG" id="afl:Aflv_2549"/>
<dbReference type="STRING" id="491915.Aflv_2549"/>
<name>B7GL59_ANOFW</name>
<sequence>MKFVTIQNRRSEKMEMMEMEWGIAWLKAFGTFWLQPLLYYAVMLALFIGWRRVQRERRDFHTRVYRSSREWRALIRSRSWFALIFSLVTVGIGVVLPNDTLVFWTIVTIVCSLFMQLRLLSAAYVGSIVIFTVSFFAQTEWTQPFFTRFFPHMTETNVTAVAFLIGLLLFIEMWLVDREGAELSSPRLVTSKRGLVIGEQFVQRLWLVPLFIPVPGDGVQSFAAWWPIISDGNTYSFVLVPFLLGFSQRVQTGLPVHLAKWTAKRIGLLACVVSLLAIASYWIKPLAIVAAVVAILWREWIALSAKLYEQKCPPYFTKRATGLVILGVLPNTPADKMALSVGEVIVKVNGAPVATEDEFYAALQQNRAFCKLEVLNENGEVRFAQTALFEGEHHELGLLFVRDEG</sequence>
<gene>
    <name evidence="3" type="ordered locus">Aflv_2549</name>
</gene>
<reference evidence="3 4" key="1">
    <citation type="journal article" date="2008" name="Genome Biol.">
        <title>Encapsulated in silica: genome, proteome and physiology of the thermophilic bacterium Anoxybacillus flavithermus WK1.</title>
        <authorList>
            <person name="Saw J.H."/>
            <person name="Mountain B.W."/>
            <person name="Feng L."/>
            <person name="Omelchenko M.V."/>
            <person name="Hou S."/>
            <person name="Saito J.A."/>
            <person name="Stott M.B."/>
            <person name="Li D."/>
            <person name="Zhao G."/>
            <person name="Wu J."/>
            <person name="Galperin M.Y."/>
            <person name="Koonin E.V."/>
            <person name="Makarova K.S."/>
            <person name="Wolf Y.I."/>
            <person name="Rigden D.J."/>
            <person name="Dunfield P.F."/>
            <person name="Wang L."/>
            <person name="Alam M."/>
        </authorList>
    </citation>
    <scope>NUCLEOTIDE SEQUENCE [LARGE SCALE GENOMIC DNA]</scope>
    <source>
        <strain evidence="4">DSM 21510 / WK1</strain>
    </source>
</reference>
<evidence type="ECO:0000313" key="3">
    <source>
        <dbReference type="EMBL" id="ACJ34904.1"/>
    </source>
</evidence>
<dbReference type="HOGENOM" id="CLU_051142_1_0_9"/>
<dbReference type="SUPFAM" id="SSF50156">
    <property type="entry name" value="PDZ domain-like"/>
    <property type="match status" value="1"/>
</dbReference>
<feature type="transmembrane region" description="Helical" evidence="1">
    <location>
        <begin position="23"/>
        <end position="48"/>
    </location>
</feature>
<dbReference type="InterPro" id="IPR041489">
    <property type="entry name" value="PDZ_6"/>
</dbReference>
<protein>
    <submittedName>
        <fullName evidence="3">Membrane protein containing C-terminal PDZ domain</fullName>
    </submittedName>
</protein>
<feature type="transmembrane region" description="Helical" evidence="1">
    <location>
        <begin position="266"/>
        <end position="283"/>
    </location>
</feature>
<evidence type="ECO:0000259" key="2">
    <source>
        <dbReference type="PROSITE" id="PS50106"/>
    </source>
</evidence>
<dbReference type="InterPro" id="IPR001478">
    <property type="entry name" value="PDZ"/>
</dbReference>
<keyword evidence="1" id="KW-0472">Membrane</keyword>
<feature type="transmembrane region" description="Helical" evidence="1">
    <location>
        <begin position="224"/>
        <end position="246"/>
    </location>
</feature>